<dbReference type="Proteomes" id="UP000722485">
    <property type="component" value="Unassembled WGS sequence"/>
</dbReference>
<feature type="region of interest" description="Disordered" evidence="1">
    <location>
        <begin position="1"/>
        <end position="279"/>
    </location>
</feature>
<accession>A0A9P5H1D3</accession>
<dbReference type="EMBL" id="JAANBB010000732">
    <property type="protein sequence ID" value="KAF7535131.1"/>
    <property type="molecule type" value="Genomic_DNA"/>
</dbReference>
<name>A0A9P5H1D3_9HYPO</name>
<dbReference type="OrthoDB" id="5388207at2759"/>
<evidence type="ECO:0000256" key="1">
    <source>
        <dbReference type="SAM" id="MobiDB-lite"/>
    </source>
</evidence>
<reference evidence="2" key="1">
    <citation type="submission" date="2020-03" db="EMBL/GenBank/DDBJ databases">
        <title>Draft Genome Sequence of Cylindrodendrum hubeiense.</title>
        <authorList>
            <person name="Buettner E."/>
            <person name="Kellner H."/>
        </authorList>
    </citation>
    <scope>NUCLEOTIDE SEQUENCE</scope>
    <source>
        <strain evidence="2">IHI 201604</strain>
    </source>
</reference>
<organism evidence="2 3">
    <name type="scientific">Cylindrodendrum hubeiense</name>
    <dbReference type="NCBI Taxonomy" id="595255"/>
    <lineage>
        <taxon>Eukaryota</taxon>
        <taxon>Fungi</taxon>
        <taxon>Dikarya</taxon>
        <taxon>Ascomycota</taxon>
        <taxon>Pezizomycotina</taxon>
        <taxon>Sordariomycetes</taxon>
        <taxon>Hypocreomycetidae</taxon>
        <taxon>Hypocreales</taxon>
        <taxon>Nectriaceae</taxon>
        <taxon>Cylindrodendrum</taxon>
    </lineage>
</organism>
<feature type="compositionally biased region" description="Basic and acidic residues" evidence="1">
    <location>
        <begin position="237"/>
        <end position="267"/>
    </location>
</feature>
<feature type="compositionally biased region" description="Basic and acidic residues" evidence="1">
    <location>
        <begin position="133"/>
        <end position="157"/>
    </location>
</feature>
<keyword evidence="3" id="KW-1185">Reference proteome</keyword>
<gene>
    <name evidence="2" type="ORF">G7Z17_g13260</name>
</gene>
<evidence type="ECO:0000313" key="2">
    <source>
        <dbReference type="EMBL" id="KAF7535131.1"/>
    </source>
</evidence>
<sequence length="279" mass="29971">MESISNAATAAAKAVWGDGTAHKEPVSGAKGDVSKGEPYDAGNLEPARQEQVEKSLESRHVETAPDPYTREDTTFGQNDTRDPDKIPQNASKLNDVDTTTPGPASKPSAVLEGSYSRPSEGFDSRPAENATSNDRDVSRDKVPEAHPLEPKSLEPKSLESTSLESKSLESKPLESKPLESKPLEPKPLDSRPLETTTSTSSVEKSEPEESKGTGQEYVRTTGLAADGGDFDATKPGAGREADRLMEEKGIHHNEDGSRPDSGKDKPSLGHRIKAKLHKH</sequence>
<protein>
    <submittedName>
        <fullName evidence="2">Uncharacterized protein</fullName>
    </submittedName>
</protein>
<feature type="compositionally biased region" description="Basic residues" evidence="1">
    <location>
        <begin position="268"/>
        <end position="279"/>
    </location>
</feature>
<comment type="caution">
    <text evidence="2">The sequence shown here is derived from an EMBL/GenBank/DDBJ whole genome shotgun (WGS) entry which is preliminary data.</text>
</comment>
<dbReference type="AlphaFoldDB" id="A0A9P5H1D3"/>
<proteinExistence type="predicted"/>
<evidence type="ECO:0000313" key="3">
    <source>
        <dbReference type="Proteomes" id="UP000722485"/>
    </source>
</evidence>
<feature type="compositionally biased region" description="Polar residues" evidence="1">
    <location>
        <begin position="88"/>
        <end position="102"/>
    </location>
</feature>
<feature type="compositionally biased region" description="Basic and acidic residues" evidence="1">
    <location>
        <begin position="47"/>
        <end position="85"/>
    </location>
</feature>
<feature type="compositionally biased region" description="Basic and acidic residues" evidence="1">
    <location>
        <begin position="166"/>
        <end position="192"/>
    </location>
</feature>